<dbReference type="CDD" id="cd00475">
    <property type="entry name" value="Cis_IPPS"/>
    <property type="match status" value="1"/>
</dbReference>
<dbReference type="Gene3D" id="3.40.1180.10">
    <property type="entry name" value="Decaprenyl diphosphate synthase-like"/>
    <property type="match status" value="1"/>
</dbReference>
<feature type="binding site" evidence="2">
    <location>
        <position position="63"/>
    </location>
    <ligand>
        <name>substrate</name>
    </ligand>
</feature>
<dbReference type="HAMAP" id="MF_01139">
    <property type="entry name" value="ISPT"/>
    <property type="match status" value="1"/>
</dbReference>
<feature type="binding site" evidence="2">
    <location>
        <position position="200"/>
    </location>
    <ligand>
        <name>Mg(2+)</name>
        <dbReference type="ChEBI" id="CHEBI:18420"/>
    </ligand>
</feature>
<comment type="catalytic activity">
    <reaction evidence="2">
        <text>geranylgeranyl diphosphate + 7 isopentenyl diphosphate = tri-trans,hepta-cis-undecaprenyl diphosphate + 7 diphosphate</text>
        <dbReference type="Rhea" id="RHEA:27622"/>
        <dbReference type="ChEBI" id="CHEBI:33019"/>
        <dbReference type="ChEBI" id="CHEBI:57533"/>
        <dbReference type="ChEBI" id="CHEBI:60388"/>
        <dbReference type="ChEBI" id="CHEBI:128769"/>
        <dbReference type="EC" id="2.5.1.89"/>
    </reaction>
</comment>
<keyword evidence="2" id="KW-0460">Magnesium</keyword>
<dbReference type="SUPFAM" id="SSF64005">
    <property type="entry name" value="Undecaprenyl diphosphate synthase"/>
    <property type="match status" value="1"/>
</dbReference>
<dbReference type="PANTHER" id="PTHR10291:SF43">
    <property type="entry name" value="DEHYDRODOLICHYL DIPHOSPHATE SYNTHASE COMPLEX SUBUNIT DHDDS"/>
    <property type="match status" value="1"/>
</dbReference>
<sequence>MSLNSIAFIPDGNRRFAAAHNLSLFDAYRLGTQKSWEVMDWMVKYPHIRVGTFYTLSLENITRSSAELHVLFKIFENEADKILEKEIYKTHDLAINFLGRIEKFPQHLQEKMQKIQDVSKDYGKRVINVAIGYNGRAEIIDAAKKFALAVKENPTKLNELNEETFKQYLYNDFADPDMIVRTGYTQRLSGFLTYQSVYSELYFLDKYWPEFSAEDLDVAVEEFNARTRRFGK</sequence>
<feature type="active site" evidence="2">
    <location>
        <position position="11"/>
    </location>
</feature>
<dbReference type="Pfam" id="PF01255">
    <property type="entry name" value="Prenyltransf"/>
    <property type="match status" value="1"/>
</dbReference>
<feature type="binding site" evidence="2">
    <location>
        <begin position="187"/>
        <end position="189"/>
    </location>
    <ligand>
        <name>substrate</name>
    </ligand>
</feature>
<keyword evidence="1 2" id="KW-0808">Transferase</keyword>
<feature type="binding site" evidence="2">
    <location>
        <position position="181"/>
    </location>
    <ligand>
        <name>substrate</name>
    </ligand>
</feature>
<dbReference type="PANTHER" id="PTHR10291">
    <property type="entry name" value="DEHYDRODOLICHYL DIPHOSPHATE SYNTHASE FAMILY MEMBER"/>
    <property type="match status" value="1"/>
</dbReference>
<keyword evidence="2" id="KW-0479">Metal-binding</keyword>
<dbReference type="EC" id="2.5.1.89" evidence="2"/>
<evidence type="ECO:0000313" key="3">
    <source>
        <dbReference type="EMBL" id="QQR92222.1"/>
    </source>
</evidence>
<comment type="function">
    <text evidence="2">Catalyzes the sequential condensation of isopentenyl diphosphate (IPP) with geranylgeranyl diphosphate (GGPP) to yield (2Z,6Z,10Z,14Z,18Z,22Z,26Z,30E,34E,38E)-undecaprenyl diphosphate (tritrans,heptacis-UPP). It is probably the precursor of glycosyl carrier lipids.</text>
</comment>
<dbReference type="GO" id="GO:0016094">
    <property type="term" value="P:polyprenol biosynthetic process"/>
    <property type="evidence" value="ECO:0007669"/>
    <property type="project" value="TreeGrafter"/>
</dbReference>
<dbReference type="Proteomes" id="UP000596004">
    <property type="component" value="Chromosome"/>
</dbReference>
<name>A0A7T9DJ09_9ARCH</name>
<dbReference type="NCBIfam" id="TIGR00055">
    <property type="entry name" value="uppS"/>
    <property type="match status" value="1"/>
</dbReference>
<comment type="caution">
    <text evidence="2">Lacks conserved residue(s) required for the propagation of feature annotation.</text>
</comment>
<feature type="binding site" evidence="2">
    <location>
        <position position="11"/>
    </location>
    <ligand>
        <name>Mg(2+)</name>
        <dbReference type="ChEBI" id="CHEBI:18420"/>
    </ligand>
</feature>
<evidence type="ECO:0000256" key="1">
    <source>
        <dbReference type="ARBA" id="ARBA00022679"/>
    </source>
</evidence>
<evidence type="ECO:0000256" key="2">
    <source>
        <dbReference type="HAMAP-Rule" id="MF_01139"/>
    </source>
</evidence>
<proteinExistence type="inferred from homology"/>
<dbReference type="AlphaFoldDB" id="A0A7T9DJ09"/>
<gene>
    <name evidence="2 3" type="primary">uppS</name>
    <name evidence="3" type="ORF">IPJ89_03605</name>
</gene>
<comment type="similarity">
    <text evidence="2">Belongs to the UPP synthase family.</text>
</comment>
<organism evidence="3">
    <name type="scientific">Candidatus Iainarchaeum sp</name>
    <dbReference type="NCBI Taxonomy" id="3101447"/>
    <lineage>
        <taxon>Archaea</taxon>
        <taxon>Candidatus Iainarchaeota</taxon>
        <taxon>Candidatus Iainarchaeia</taxon>
        <taxon>Candidatus Iainarchaeales</taxon>
        <taxon>Candidatus Iainarchaeaceae</taxon>
        <taxon>Candidatus Iainarchaeum</taxon>
    </lineage>
</organism>
<feature type="active site" description="Proton acceptor" evidence="2">
    <location>
        <position position="60"/>
    </location>
</feature>
<protein>
    <recommendedName>
        <fullName evidence="2">Tritrans,polycis-undecaprenyl-diphosphate synthase (geranylgeranyl-diphosphate specific)</fullName>
        <ecNumber evidence="2">2.5.1.89</ecNumber>
    </recommendedName>
    <alternativeName>
        <fullName evidence="2">Undecaprenyl diphosphate synthase</fullName>
        <shortName evidence="2">UDS</shortName>
    </alternativeName>
    <alternativeName>
        <fullName evidence="2">Undecaprenyl pyrophosphate synthase</fullName>
        <shortName evidence="2">UPP synthase</shortName>
    </alternativeName>
</protein>
<dbReference type="InterPro" id="IPR001441">
    <property type="entry name" value="UPP_synth-like"/>
</dbReference>
<dbReference type="EMBL" id="CP064981">
    <property type="protein sequence ID" value="QQR92222.1"/>
    <property type="molecule type" value="Genomic_DNA"/>
</dbReference>
<feature type="binding site" evidence="2">
    <location>
        <begin position="57"/>
        <end position="59"/>
    </location>
    <ligand>
        <name>substrate</name>
    </ligand>
</feature>
<dbReference type="GO" id="GO:0000287">
    <property type="term" value="F:magnesium ion binding"/>
    <property type="evidence" value="ECO:0007669"/>
    <property type="project" value="UniProtKB-UniRule"/>
</dbReference>
<comment type="subunit">
    <text evidence="2">Homodimer.</text>
</comment>
<feature type="binding site" evidence="2">
    <location>
        <begin position="12"/>
        <end position="15"/>
    </location>
    <ligand>
        <name>substrate</name>
    </ligand>
</feature>
<reference evidence="3" key="1">
    <citation type="submission" date="2020-11" db="EMBL/GenBank/DDBJ databases">
        <title>Connecting structure to function with the recovery of over 1000 high-quality activated sludge metagenome-assembled genomes encoding full-length rRNA genes using long-read sequencing.</title>
        <authorList>
            <person name="Singleton C.M."/>
            <person name="Petriglieri F."/>
            <person name="Kristensen J.M."/>
            <person name="Kirkegaard R.H."/>
            <person name="Michaelsen T.Y."/>
            <person name="Andersen M.H."/>
            <person name="Karst S.M."/>
            <person name="Dueholm M.S."/>
            <person name="Nielsen P.H."/>
            <person name="Albertsen M."/>
        </authorList>
    </citation>
    <scope>NUCLEOTIDE SEQUENCE</scope>
    <source>
        <strain evidence="3">Fred_18-Q3-R57-64_BAT3C.431</strain>
    </source>
</reference>
<comment type="cofactor">
    <cofactor evidence="2">
        <name>Mg(2+)</name>
        <dbReference type="ChEBI" id="CHEBI:18420"/>
    </cofactor>
    <text evidence="2">Binds 2 magnesium ions per subunit.</text>
</comment>
<feature type="binding site" evidence="2">
    <location>
        <position position="16"/>
    </location>
    <ligand>
        <name>substrate</name>
    </ligand>
</feature>
<dbReference type="GO" id="GO:0045547">
    <property type="term" value="F:ditrans,polycis-polyprenyl diphosphate synthase [(2E,6E)-farnesyl diphosphate specific] activity"/>
    <property type="evidence" value="ECO:0007669"/>
    <property type="project" value="TreeGrafter"/>
</dbReference>
<accession>A0A7T9DJ09</accession>
<dbReference type="InterPro" id="IPR036424">
    <property type="entry name" value="UPP_synth-like_sf"/>
</dbReference>